<keyword evidence="3" id="KW-1185">Reference proteome</keyword>
<feature type="region of interest" description="Disordered" evidence="1">
    <location>
        <begin position="1"/>
        <end position="77"/>
    </location>
</feature>
<gene>
    <name evidence="2" type="ORF">E9934_14220</name>
</gene>
<proteinExistence type="predicted"/>
<dbReference type="OrthoDB" id="4475372at2"/>
<accession>A0A4S8N398</accession>
<name>A0A4S8N398_9ACTN</name>
<comment type="caution">
    <text evidence="2">The sequence shown here is derived from an EMBL/GenBank/DDBJ whole genome shotgun (WGS) entry which is preliminary data.</text>
</comment>
<organism evidence="2 3">
    <name type="scientific">Nocardioides caeni</name>
    <dbReference type="NCBI Taxonomy" id="574700"/>
    <lineage>
        <taxon>Bacteria</taxon>
        <taxon>Bacillati</taxon>
        <taxon>Actinomycetota</taxon>
        <taxon>Actinomycetes</taxon>
        <taxon>Propionibacteriales</taxon>
        <taxon>Nocardioidaceae</taxon>
        <taxon>Nocardioides</taxon>
    </lineage>
</organism>
<protein>
    <submittedName>
        <fullName evidence="2">Uncharacterized protein</fullName>
    </submittedName>
</protein>
<feature type="compositionally biased region" description="Basic and acidic residues" evidence="1">
    <location>
        <begin position="27"/>
        <end position="38"/>
    </location>
</feature>
<dbReference type="RefSeq" id="WP_136563558.1">
    <property type="nucleotide sequence ID" value="NZ_BAABLS010000006.1"/>
</dbReference>
<dbReference type="EMBL" id="STGW01000010">
    <property type="protein sequence ID" value="THV10480.1"/>
    <property type="molecule type" value="Genomic_DNA"/>
</dbReference>
<evidence type="ECO:0000313" key="3">
    <source>
        <dbReference type="Proteomes" id="UP000307087"/>
    </source>
</evidence>
<sequence>MDAQEQHAAETQETAQGRPGTDEDVQSDPHLDDPRDQRDEDGDEQTDEGASSDWSSEGGATPDGPATAESAAHEAGG</sequence>
<evidence type="ECO:0000313" key="2">
    <source>
        <dbReference type="EMBL" id="THV10480.1"/>
    </source>
</evidence>
<dbReference type="Proteomes" id="UP000307087">
    <property type="component" value="Unassembled WGS sequence"/>
</dbReference>
<evidence type="ECO:0000256" key="1">
    <source>
        <dbReference type="SAM" id="MobiDB-lite"/>
    </source>
</evidence>
<feature type="compositionally biased region" description="Basic and acidic residues" evidence="1">
    <location>
        <begin position="1"/>
        <end position="10"/>
    </location>
</feature>
<reference evidence="2 3" key="1">
    <citation type="journal article" date="2009" name="Int. J. Syst. Evol. Microbiol.">
        <title>Nocardioides caeni sp. nov., isolated from wastewater.</title>
        <authorList>
            <person name="Yoon J.H."/>
            <person name="Kang S.J."/>
            <person name="Park S."/>
            <person name="Kim W."/>
            <person name="Oh T.K."/>
        </authorList>
    </citation>
    <scope>NUCLEOTIDE SEQUENCE [LARGE SCALE GENOMIC DNA]</scope>
    <source>
        <strain evidence="2 3">DSM 23134</strain>
    </source>
</reference>
<dbReference type="AlphaFoldDB" id="A0A4S8N398"/>